<accession>A0A239M3S2</accession>
<evidence type="ECO:0000256" key="7">
    <source>
        <dbReference type="PROSITE-ProRule" id="PRU01091"/>
    </source>
</evidence>
<dbReference type="PROSITE" id="PS50110">
    <property type="entry name" value="RESPONSE_REGULATORY"/>
    <property type="match status" value="1"/>
</dbReference>
<dbReference type="GO" id="GO:0000156">
    <property type="term" value="F:phosphorelay response regulator activity"/>
    <property type="evidence" value="ECO:0007669"/>
    <property type="project" value="TreeGrafter"/>
</dbReference>
<keyword evidence="5" id="KW-0804">Transcription</keyword>
<keyword evidence="2" id="KW-0902">Two-component regulatory system</keyword>
<dbReference type="Gene3D" id="1.10.10.10">
    <property type="entry name" value="Winged helix-like DNA-binding domain superfamily/Winged helix DNA-binding domain"/>
    <property type="match status" value="1"/>
</dbReference>
<dbReference type="GO" id="GO:0006355">
    <property type="term" value="P:regulation of DNA-templated transcription"/>
    <property type="evidence" value="ECO:0007669"/>
    <property type="project" value="InterPro"/>
</dbReference>
<dbReference type="InterPro" id="IPR011006">
    <property type="entry name" value="CheY-like_superfamily"/>
</dbReference>
<dbReference type="Proteomes" id="UP000198356">
    <property type="component" value="Unassembled WGS sequence"/>
</dbReference>
<dbReference type="Gene3D" id="6.10.250.690">
    <property type="match status" value="1"/>
</dbReference>
<evidence type="ECO:0000259" key="9">
    <source>
        <dbReference type="PROSITE" id="PS51755"/>
    </source>
</evidence>
<evidence type="ECO:0000313" key="10">
    <source>
        <dbReference type="EMBL" id="SNT36763.1"/>
    </source>
</evidence>
<keyword evidence="11" id="KW-1185">Reference proteome</keyword>
<dbReference type="GO" id="GO:0000976">
    <property type="term" value="F:transcription cis-regulatory region binding"/>
    <property type="evidence" value="ECO:0007669"/>
    <property type="project" value="TreeGrafter"/>
</dbReference>
<evidence type="ECO:0000256" key="2">
    <source>
        <dbReference type="ARBA" id="ARBA00023012"/>
    </source>
</evidence>
<sequence length="239" mass="27190">MPRKILILLNAASPRVSPVLAEACAMAGLEPHLALDLPQAARMAFELRPTLICFDQQPWTTALQDSLWQINRLQNIRSSRKLILATGATLDDCVLALEAGADDFILNPVSARELHARIKALLRSQDALSHEDDPVRCGTLQLHREGMEVEIQHRGAEQRSKLSPREFSLLAYFMDRPGHVLSRDELLENLWYPVGEIEDRRVVDVYIWRLREKIEDDPTRPSRLLTRRGEGYCLVEPKA</sequence>
<keyword evidence="1 6" id="KW-0597">Phosphoprotein</keyword>
<dbReference type="PROSITE" id="PS51755">
    <property type="entry name" value="OMPR_PHOB"/>
    <property type="match status" value="1"/>
</dbReference>
<dbReference type="SUPFAM" id="SSF52172">
    <property type="entry name" value="CheY-like"/>
    <property type="match status" value="1"/>
</dbReference>
<dbReference type="AlphaFoldDB" id="A0A239M3S2"/>
<dbReference type="InterPro" id="IPR036388">
    <property type="entry name" value="WH-like_DNA-bd_sf"/>
</dbReference>
<dbReference type="CDD" id="cd00383">
    <property type="entry name" value="trans_reg_C"/>
    <property type="match status" value="1"/>
</dbReference>
<dbReference type="PANTHER" id="PTHR48111">
    <property type="entry name" value="REGULATOR OF RPOS"/>
    <property type="match status" value="1"/>
</dbReference>
<protein>
    <submittedName>
        <fullName evidence="10">Two-component system, OmpR family, alkaline phosphatase synthesis response regulator PhoP/two-component system, OmpR family, response regulator VicR</fullName>
    </submittedName>
</protein>
<dbReference type="InterPro" id="IPR001867">
    <property type="entry name" value="OmpR/PhoB-type_DNA-bd"/>
</dbReference>
<name>A0A239M3S2_9BACT</name>
<dbReference type="InterPro" id="IPR039420">
    <property type="entry name" value="WalR-like"/>
</dbReference>
<evidence type="ECO:0000256" key="4">
    <source>
        <dbReference type="ARBA" id="ARBA00023125"/>
    </source>
</evidence>
<keyword evidence="4 7" id="KW-0238">DNA-binding</keyword>
<dbReference type="Pfam" id="PF00486">
    <property type="entry name" value="Trans_reg_C"/>
    <property type="match status" value="1"/>
</dbReference>
<dbReference type="InterPro" id="IPR016032">
    <property type="entry name" value="Sig_transdc_resp-reg_C-effctor"/>
</dbReference>
<reference evidence="10 11" key="1">
    <citation type="submission" date="2017-06" db="EMBL/GenBank/DDBJ databases">
        <authorList>
            <person name="Kim H.J."/>
            <person name="Triplett B.A."/>
        </authorList>
    </citation>
    <scope>NUCLEOTIDE SEQUENCE [LARGE SCALE GENOMIC DNA]</scope>
    <source>
        <strain evidence="10 11">DSM 18704</strain>
    </source>
</reference>
<dbReference type="InterPro" id="IPR001789">
    <property type="entry name" value="Sig_transdc_resp-reg_receiver"/>
</dbReference>
<evidence type="ECO:0000256" key="3">
    <source>
        <dbReference type="ARBA" id="ARBA00023015"/>
    </source>
</evidence>
<evidence type="ECO:0000256" key="6">
    <source>
        <dbReference type="PROSITE-ProRule" id="PRU00169"/>
    </source>
</evidence>
<organism evidence="10 11">
    <name type="scientific">Granulicella rosea</name>
    <dbReference type="NCBI Taxonomy" id="474952"/>
    <lineage>
        <taxon>Bacteria</taxon>
        <taxon>Pseudomonadati</taxon>
        <taxon>Acidobacteriota</taxon>
        <taxon>Terriglobia</taxon>
        <taxon>Terriglobales</taxon>
        <taxon>Acidobacteriaceae</taxon>
        <taxon>Granulicella</taxon>
    </lineage>
</organism>
<evidence type="ECO:0000256" key="1">
    <source>
        <dbReference type="ARBA" id="ARBA00022553"/>
    </source>
</evidence>
<dbReference type="EMBL" id="FZOU01000009">
    <property type="protein sequence ID" value="SNT36763.1"/>
    <property type="molecule type" value="Genomic_DNA"/>
</dbReference>
<dbReference type="OrthoDB" id="9784252at2"/>
<dbReference type="SMART" id="SM00862">
    <property type="entry name" value="Trans_reg_C"/>
    <property type="match status" value="1"/>
</dbReference>
<feature type="domain" description="Response regulatory" evidence="8">
    <location>
        <begin position="6"/>
        <end position="122"/>
    </location>
</feature>
<evidence type="ECO:0000256" key="5">
    <source>
        <dbReference type="ARBA" id="ARBA00023163"/>
    </source>
</evidence>
<dbReference type="PANTHER" id="PTHR48111:SF1">
    <property type="entry name" value="TWO-COMPONENT RESPONSE REGULATOR ORR33"/>
    <property type="match status" value="1"/>
</dbReference>
<evidence type="ECO:0000259" key="8">
    <source>
        <dbReference type="PROSITE" id="PS50110"/>
    </source>
</evidence>
<keyword evidence="3" id="KW-0805">Transcription regulation</keyword>
<feature type="domain" description="OmpR/PhoB-type" evidence="9">
    <location>
        <begin position="132"/>
        <end position="236"/>
    </location>
</feature>
<proteinExistence type="predicted"/>
<feature type="DNA-binding region" description="OmpR/PhoB-type" evidence="7">
    <location>
        <begin position="132"/>
        <end position="236"/>
    </location>
</feature>
<feature type="modified residue" description="4-aspartylphosphate" evidence="6">
    <location>
        <position position="55"/>
    </location>
</feature>
<evidence type="ECO:0000313" key="11">
    <source>
        <dbReference type="Proteomes" id="UP000198356"/>
    </source>
</evidence>
<dbReference type="GO" id="GO:0005829">
    <property type="term" value="C:cytosol"/>
    <property type="evidence" value="ECO:0007669"/>
    <property type="project" value="TreeGrafter"/>
</dbReference>
<gene>
    <name evidence="10" type="ORF">SAMN05421770_10958</name>
</gene>
<dbReference type="SUPFAM" id="SSF46894">
    <property type="entry name" value="C-terminal effector domain of the bipartite response regulators"/>
    <property type="match status" value="1"/>
</dbReference>
<dbReference type="RefSeq" id="WP_089410042.1">
    <property type="nucleotide sequence ID" value="NZ_FZOU01000009.1"/>
</dbReference>
<dbReference type="GO" id="GO:0032993">
    <property type="term" value="C:protein-DNA complex"/>
    <property type="evidence" value="ECO:0007669"/>
    <property type="project" value="TreeGrafter"/>
</dbReference>